<organism evidence="2 3">
    <name type="scientific">Sedimenticola selenatireducens</name>
    <dbReference type="NCBI Taxonomy" id="191960"/>
    <lineage>
        <taxon>Bacteria</taxon>
        <taxon>Pseudomonadati</taxon>
        <taxon>Pseudomonadota</taxon>
        <taxon>Gammaproteobacteria</taxon>
        <taxon>Chromatiales</taxon>
        <taxon>Sedimenticolaceae</taxon>
        <taxon>Sedimenticola</taxon>
    </lineage>
</organism>
<name>A0A2N6CVV3_9GAMM</name>
<dbReference type="Gene3D" id="3.30.70.1290">
    <property type="entry name" value="Transposase IS200-like"/>
    <property type="match status" value="1"/>
</dbReference>
<dbReference type="InterPro" id="IPR036515">
    <property type="entry name" value="Transposase_17_sf"/>
</dbReference>
<evidence type="ECO:0000313" key="2">
    <source>
        <dbReference type="EMBL" id="PLX61328.1"/>
    </source>
</evidence>
<dbReference type="SMART" id="SM01321">
    <property type="entry name" value="Y1_Tnp"/>
    <property type="match status" value="1"/>
</dbReference>
<dbReference type="SUPFAM" id="SSF143422">
    <property type="entry name" value="Transposase IS200-like"/>
    <property type="match status" value="1"/>
</dbReference>
<feature type="domain" description="Transposase IS200-like" evidence="1">
    <location>
        <begin position="8"/>
        <end position="134"/>
    </location>
</feature>
<proteinExistence type="predicted"/>
<dbReference type="Proteomes" id="UP000235015">
    <property type="component" value="Unassembled WGS sequence"/>
</dbReference>
<accession>A0A2N6CVV3</accession>
<gene>
    <name evidence="2" type="ORF">C0630_11165</name>
</gene>
<comment type="caution">
    <text evidence="2">The sequence shown here is derived from an EMBL/GenBank/DDBJ whole genome shotgun (WGS) entry which is preliminary data.</text>
</comment>
<dbReference type="GO" id="GO:0043565">
    <property type="term" value="F:sequence-specific DNA binding"/>
    <property type="evidence" value="ECO:0007669"/>
    <property type="project" value="TreeGrafter"/>
</dbReference>
<evidence type="ECO:0000313" key="3">
    <source>
        <dbReference type="Proteomes" id="UP000235015"/>
    </source>
</evidence>
<dbReference type="InterPro" id="IPR002686">
    <property type="entry name" value="Transposase_17"/>
</dbReference>
<dbReference type="PANTHER" id="PTHR36966">
    <property type="entry name" value="REP-ASSOCIATED TYROSINE TRANSPOSASE"/>
    <property type="match status" value="1"/>
</dbReference>
<dbReference type="AlphaFoldDB" id="A0A2N6CVV3"/>
<dbReference type="EMBL" id="PKUN01000018">
    <property type="protein sequence ID" value="PLX61328.1"/>
    <property type="molecule type" value="Genomic_DNA"/>
</dbReference>
<sequence>MQYRRSRQAGGSYFFTLVTHSRRKILTDNDALELLRASFRRVKAKRPFLVDAMVVLPDHLHCIWTLPPDDHDFSTRWRLIKSRFSRYYRERRSSGRVHAVSGIECQPVWQNRYWEHLLRDEEDYRRHLDYIHYNPVKHGYTKSPVDWSWSSFRRYVLKGVYTEDWGSSAINLPQDVGRE</sequence>
<reference evidence="2 3" key="1">
    <citation type="submission" date="2017-11" db="EMBL/GenBank/DDBJ databases">
        <title>Genome-resolved metagenomics identifies genetic mobility, metabolic interactions, and unexpected diversity in perchlorate-reducing communities.</title>
        <authorList>
            <person name="Barnum T.P."/>
            <person name="Figueroa I.A."/>
            <person name="Carlstrom C.I."/>
            <person name="Lucas L.N."/>
            <person name="Engelbrektson A.L."/>
            <person name="Coates J.D."/>
        </authorList>
    </citation>
    <scope>NUCLEOTIDE SEQUENCE [LARGE SCALE GENOMIC DNA]</scope>
    <source>
        <strain evidence="2">BM301</strain>
    </source>
</reference>
<evidence type="ECO:0000259" key="1">
    <source>
        <dbReference type="SMART" id="SM01321"/>
    </source>
</evidence>
<dbReference type="NCBIfam" id="NF047646">
    <property type="entry name" value="REP_Tyr_transpos"/>
    <property type="match status" value="1"/>
</dbReference>
<dbReference type="GO" id="GO:0004803">
    <property type="term" value="F:transposase activity"/>
    <property type="evidence" value="ECO:0007669"/>
    <property type="project" value="InterPro"/>
</dbReference>
<dbReference type="RefSeq" id="WP_273439486.1">
    <property type="nucleotide sequence ID" value="NZ_CBDUFW010000150.1"/>
</dbReference>
<protein>
    <submittedName>
        <fullName evidence="2">Transposase</fullName>
    </submittedName>
</protein>
<dbReference type="GO" id="GO:0006313">
    <property type="term" value="P:DNA transposition"/>
    <property type="evidence" value="ECO:0007669"/>
    <property type="project" value="InterPro"/>
</dbReference>
<dbReference type="Pfam" id="PF01797">
    <property type="entry name" value="Y1_Tnp"/>
    <property type="match status" value="1"/>
</dbReference>
<dbReference type="InterPro" id="IPR052715">
    <property type="entry name" value="RAYT_transposase"/>
</dbReference>
<dbReference type="PANTHER" id="PTHR36966:SF1">
    <property type="entry name" value="REP-ASSOCIATED TYROSINE TRANSPOSASE"/>
    <property type="match status" value="1"/>
</dbReference>